<dbReference type="RefSeq" id="XP_037157889.1">
    <property type="nucleotide sequence ID" value="XM_037315232.1"/>
</dbReference>
<evidence type="ECO:0000313" key="5">
    <source>
        <dbReference type="EMBL" id="KAF6222504.1"/>
    </source>
</evidence>
<organism evidence="5 6">
    <name type="scientific">Letharia columbiana</name>
    <dbReference type="NCBI Taxonomy" id="112416"/>
    <lineage>
        <taxon>Eukaryota</taxon>
        <taxon>Fungi</taxon>
        <taxon>Dikarya</taxon>
        <taxon>Ascomycota</taxon>
        <taxon>Pezizomycotina</taxon>
        <taxon>Lecanoromycetes</taxon>
        <taxon>OSLEUM clade</taxon>
        <taxon>Lecanoromycetidae</taxon>
        <taxon>Lecanorales</taxon>
        <taxon>Lecanorineae</taxon>
        <taxon>Parmeliaceae</taxon>
        <taxon>Letharia</taxon>
    </lineage>
</organism>
<keyword evidence="2" id="KW-0396">Initiation factor</keyword>
<reference evidence="5 6" key="1">
    <citation type="journal article" date="2020" name="Genomics">
        <title>Complete, high-quality genomes from long-read metagenomic sequencing of two wolf lichen thalli reveals enigmatic genome architecture.</title>
        <authorList>
            <person name="McKenzie S.K."/>
            <person name="Walston R.F."/>
            <person name="Allen J.L."/>
        </authorList>
    </citation>
    <scope>NUCLEOTIDE SEQUENCE [LARGE SCALE GENOMIC DNA]</scope>
    <source>
        <strain evidence="5">WasteWater2</strain>
    </source>
</reference>
<evidence type="ECO:0000256" key="4">
    <source>
        <dbReference type="SAM" id="MobiDB-lite"/>
    </source>
</evidence>
<evidence type="ECO:0000313" key="6">
    <source>
        <dbReference type="Proteomes" id="UP000578531"/>
    </source>
</evidence>
<dbReference type="InterPro" id="IPR001288">
    <property type="entry name" value="Translation_initiation_fac_3"/>
</dbReference>
<keyword evidence="3" id="KW-0648">Protein biosynthesis</keyword>
<accession>A0A8H6CG09</accession>
<sequence length="272" mass="31311">MRPSNHLINTSEALRRVFLPPRNEISRTYSTRPILQRANPRPRCLSCPRPSRLRPQHPRNASTDGHMVQMPKYGPKPVPNGKKFGPKDGLEGRPRDEEINAYKVYMVGSGEDRLSEPRVLSQVLGARERDEKGHPTQFVQEVAPPSEERPWPICRLYDKKAAREAEEAKRRASKVNMQSKQLEVRWTVSDNDLGHRMVRLKEFLEKGWKVEIVFGSKRKGWTRRRQADPEEATKVLEKIRKAVGEVEGAHERRMQGEVGKEAVLLFEGKAKK</sequence>
<evidence type="ECO:0000256" key="2">
    <source>
        <dbReference type="ARBA" id="ARBA00022540"/>
    </source>
</evidence>
<dbReference type="GO" id="GO:0032790">
    <property type="term" value="P:ribosome disassembly"/>
    <property type="evidence" value="ECO:0007669"/>
    <property type="project" value="TreeGrafter"/>
</dbReference>
<dbReference type="EMBL" id="JACCJC010000152">
    <property type="protein sequence ID" value="KAF6222504.1"/>
    <property type="molecule type" value="Genomic_DNA"/>
</dbReference>
<gene>
    <name evidence="5" type="ORF">HO173_013412</name>
</gene>
<keyword evidence="6" id="KW-1185">Reference proteome</keyword>
<dbReference type="OrthoDB" id="21573at2759"/>
<evidence type="ECO:0000256" key="3">
    <source>
        <dbReference type="ARBA" id="ARBA00022917"/>
    </source>
</evidence>
<evidence type="ECO:0000256" key="1">
    <source>
        <dbReference type="ARBA" id="ARBA00005439"/>
    </source>
</evidence>
<dbReference type="InterPro" id="IPR036788">
    <property type="entry name" value="T_IF-3_C_sf"/>
</dbReference>
<protein>
    <recommendedName>
        <fullName evidence="7">Translation initiation factor 3 N-terminal domain-containing protein</fullName>
    </recommendedName>
</protein>
<dbReference type="GO" id="GO:0070124">
    <property type="term" value="P:mitochondrial translational initiation"/>
    <property type="evidence" value="ECO:0007669"/>
    <property type="project" value="TreeGrafter"/>
</dbReference>
<proteinExistence type="inferred from homology"/>
<dbReference type="PANTHER" id="PTHR10938">
    <property type="entry name" value="TRANSLATION INITIATION FACTOR IF-3"/>
    <property type="match status" value="1"/>
</dbReference>
<feature type="region of interest" description="Disordered" evidence="4">
    <location>
        <begin position="37"/>
        <end position="94"/>
    </location>
</feature>
<dbReference type="Proteomes" id="UP000578531">
    <property type="component" value="Unassembled WGS sequence"/>
</dbReference>
<comment type="caution">
    <text evidence="5">The sequence shown here is derived from an EMBL/GenBank/DDBJ whole genome shotgun (WGS) entry which is preliminary data.</text>
</comment>
<name>A0A8H6CG09_9LECA</name>
<dbReference type="PANTHER" id="PTHR10938:SF0">
    <property type="entry name" value="TRANSLATION INITIATION FACTOR IF-3, MITOCHONDRIAL"/>
    <property type="match status" value="1"/>
</dbReference>
<dbReference type="Gene3D" id="3.30.110.10">
    <property type="entry name" value="Translation initiation factor 3 (IF-3), C-terminal domain"/>
    <property type="match status" value="1"/>
</dbReference>
<dbReference type="GO" id="GO:0005739">
    <property type="term" value="C:mitochondrion"/>
    <property type="evidence" value="ECO:0007669"/>
    <property type="project" value="TreeGrafter"/>
</dbReference>
<dbReference type="SUPFAM" id="SSF55200">
    <property type="entry name" value="Translation initiation factor IF3, C-terminal domain"/>
    <property type="match status" value="1"/>
</dbReference>
<evidence type="ECO:0008006" key="7">
    <source>
        <dbReference type="Google" id="ProtNLM"/>
    </source>
</evidence>
<feature type="compositionally biased region" description="Low complexity" evidence="4">
    <location>
        <begin position="41"/>
        <end position="50"/>
    </location>
</feature>
<comment type="similarity">
    <text evidence="1">Belongs to the IF-3 family.</text>
</comment>
<dbReference type="GO" id="GO:0003743">
    <property type="term" value="F:translation initiation factor activity"/>
    <property type="evidence" value="ECO:0007669"/>
    <property type="project" value="UniProtKB-KW"/>
</dbReference>
<feature type="compositionally biased region" description="Basic and acidic residues" evidence="4">
    <location>
        <begin position="85"/>
        <end position="94"/>
    </location>
</feature>
<dbReference type="GO" id="GO:0043022">
    <property type="term" value="F:ribosome binding"/>
    <property type="evidence" value="ECO:0007669"/>
    <property type="project" value="TreeGrafter"/>
</dbReference>
<dbReference type="AlphaFoldDB" id="A0A8H6CG09"/>
<dbReference type="GeneID" id="59295036"/>